<accession>A0ACB9D326</accession>
<sequence>MAAGRVTGQAASHTQCIHPNNMRERERDITERGQSCSVSDKPAGFQPLHRDAVEERKEECCSGDVVNPGGVRSGGRNELNLQWRHNATTLSGRYRLGTELDAGTRWDLIDPSSRSVLRR</sequence>
<comment type="caution">
    <text evidence="1">The sequence shown here is derived from an EMBL/GenBank/DDBJ whole genome shotgun (WGS) entry which is preliminary data.</text>
</comment>
<name>A0ACB9D326_CICIN</name>
<reference evidence="2" key="1">
    <citation type="journal article" date="2022" name="Mol. Ecol. Resour.">
        <title>The genomes of chicory, endive, great burdock and yacon provide insights into Asteraceae palaeo-polyploidization history and plant inulin production.</title>
        <authorList>
            <person name="Fan W."/>
            <person name="Wang S."/>
            <person name="Wang H."/>
            <person name="Wang A."/>
            <person name="Jiang F."/>
            <person name="Liu H."/>
            <person name="Zhao H."/>
            <person name="Xu D."/>
            <person name="Zhang Y."/>
        </authorList>
    </citation>
    <scope>NUCLEOTIDE SEQUENCE [LARGE SCALE GENOMIC DNA]</scope>
    <source>
        <strain evidence="2">cv. Punajuju</strain>
    </source>
</reference>
<keyword evidence="2" id="KW-1185">Reference proteome</keyword>
<gene>
    <name evidence="1" type="ORF">L2E82_31386</name>
</gene>
<evidence type="ECO:0000313" key="1">
    <source>
        <dbReference type="EMBL" id="KAI3740911.1"/>
    </source>
</evidence>
<dbReference type="Proteomes" id="UP001055811">
    <property type="component" value="Linkage Group LG05"/>
</dbReference>
<organism evidence="1 2">
    <name type="scientific">Cichorium intybus</name>
    <name type="common">Chicory</name>
    <dbReference type="NCBI Taxonomy" id="13427"/>
    <lineage>
        <taxon>Eukaryota</taxon>
        <taxon>Viridiplantae</taxon>
        <taxon>Streptophyta</taxon>
        <taxon>Embryophyta</taxon>
        <taxon>Tracheophyta</taxon>
        <taxon>Spermatophyta</taxon>
        <taxon>Magnoliopsida</taxon>
        <taxon>eudicotyledons</taxon>
        <taxon>Gunneridae</taxon>
        <taxon>Pentapetalae</taxon>
        <taxon>asterids</taxon>
        <taxon>campanulids</taxon>
        <taxon>Asterales</taxon>
        <taxon>Asteraceae</taxon>
        <taxon>Cichorioideae</taxon>
        <taxon>Cichorieae</taxon>
        <taxon>Cichoriinae</taxon>
        <taxon>Cichorium</taxon>
    </lineage>
</organism>
<proteinExistence type="predicted"/>
<evidence type="ECO:0000313" key="2">
    <source>
        <dbReference type="Proteomes" id="UP001055811"/>
    </source>
</evidence>
<protein>
    <submittedName>
        <fullName evidence="1">Uncharacterized protein</fullName>
    </submittedName>
</protein>
<dbReference type="EMBL" id="CM042013">
    <property type="protein sequence ID" value="KAI3740911.1"/>
    <property type="molecule type" value="Genomic_DNA"/>
</dbReference>
<reference evidence="1 2" key="2">
    <citation type="journal article" date="2022" name="Mol. Ecol. Resour.">
        <title>The genomes of chicory, endive, great burdock and yacon provide insights into Asteraceae paleo-polyploidization history and plant inulin production.</title>
        <authorList>
            <person name="Fan W."/>
            <person name="Wang S."/>
            <person name="Wang H."/>
            <person name="Wang A."/>
            <person name="Jiang F."/>
            <person name="Liu H."/>
            <person name="Zhao H."/>
            <person name="Xu D."/>
            <person name="Zhang Y."/>
        </authorList>
    </citation>
    <scope>NUCLEOTIDE SEQUENCE [LARGE SCALE GENOMIC DNA]</scope>
    <source>
        <strain evidence="2">cv. Punajuju</strain>
        <tissue evidence="1">Leaves</tissue>
    </source>
</reference>